<name>A0A9E7N4V3_9CAUD</name>
<evidence type="ECO:0000313" key="1">
    <source>
        <dbReference type="EMBL" id="UTC29799.1"/>
    </source>
</evidence>
<proteinExistence type="predicted"/>
<protein>
    <submittedName>
        <fullName evidence="1">Uncharacterized protein</fullName>
    </submittedName>
</protein>
<gene>
    <name evidence="1" type="ORF">BAJUN_01690</name>
</gene>
<evidence type="ECO:0000313" key="2">
    <source>
        <dbReference type="Proteomes" id="UP001057427"/>
    </source>
</evidence>
<sequence length="186" mass="20110">MPETVTQAEAATVPEYAEHAEPPAYAVAVWTDDVITNHGGDLPLWGLDVPVPAIGADIVVTINRCGLAYVTGYFVQDGWLGVLCTLRNPPEWHVKQNKGDPKGHAFAPEFRPAVAADLADPPVETGVARAVRLGYTVESTTDEADGVPIFRYVRPNGEPDSEWLSSLAKIWEGAGSDSFLWEMDHG</sequence>
<reference evidence="1" key="1">
    <citation type="submission" date="2022-05" db="EMBL/GenBank/DDBJ databases">
        <authorList>
            <person name="Friedrich I."/>
            <person name="Poehlein A."/>
            <person name="Schneider D."/>
            <person name="Hertel R."/>
            <person name="Daniel R."/>
        </authorList>
    </citation>
    <scope>NUCLEOTIDE SEQUENCE</scope>
</reference>
<keyword evidence="2" id="KW-1185">Reference proteome</keyword>
<organism evidence="1 2">
    <name type="scientific">Brevundimonas phage vB_BgoS-Bajun</name>
    <dbReference type="NCBI Taxonomy" id="2948594"/>
    <lineage>
        <taxon>Viruses</taxon>
        <taxon>Duplodnaviria</taxon>
        <taxon>Heunggongvirae</taxon>
        <taxon>Uroviricota</taxon>
        <taxon>Caudoviricetes</taxon>
        <taxon>Dolichocephalovirinae</taxon>
    </lineage>
</organism>
<accession>A0A9E7N4V3</accession>
<dbReference type="Proteomes" id="UP001057427">
    <property type="component" value="Segment"/>
</dbReference>
<dbReference type="EMBL" id="ON529858">
    <property type="protein sequence ID" value="UTC29799.1"/>
    <property type="molecule type" value="Genomic_DNA"/>
</dbReference>